<dbReference type="Pfam" id="PF07589">
    <property type="entry name" value="PEP-CTERM"/>
    <property type="match status" value="1"/>
</dbReference>
<keyword evidence="1" id="KW-0472">Membrane</keyword>
<keyword evidence="4" id="KW-1185">Reference proteome</keyword>
<feature type="transmembrane region" description="Helical" evidence="1">
    <location>
        <begin position="48"/>
        <end position="65"/>
    </location>
</feature>
<evidence type="ECO:0000313" key="3">
    <source>
        <dbReference type="EMBL" id="PTD97868.1"/>
    </source>
</evidence>
<reference evidence="3 4" key="1">
    <citation type="submission" date="2018-03" db="EMBL/GenBank/DDBJ databases">
        <authorList>
            <person name="Keele B.F."/>
        </authorList>
    </citation>
    <scope>NUCLEOTIDE SEQUENCE [LARGE SCALE GENOMIC DNA]</scope>
    <source>
        <strain evidence="3 4">D20</strain>
    </source>
</reference>
<gene>
    <name evidence="3" type="ORF">C8261_00100</name>
</gene>
<keyword evidence="1" id="KW-0812">Transmembrane</keyword>
<evidence type="ECO:0000313" key="4">
    <source>
        <dbReference type="Proteomes" id="UP000241193"/>
    </source>
</evidence>
<evidence type="ECO:0000256" key="1">
    <source>
        <dbReference type="SAM" id="Phobius"/>
    </source>
</evidence>
<dbReference type="NCBIfam" id="NF038126">
    <property type="entry name" value="PEP_CTERM_FxDxF"/>
    <property type="match status" value="1"/>
</dbReference>
<reference evidence="3 4" key="2">
    <citation type="submission" date="2018-04" db="EMBL/GenBank/DDBJ databases">
        <title>Thauera lacus sp. nov., isolated from an saline lake in Inner Mongolia, China.</title>
        <authorList>
            <person name="Liang Q.-Y."/>
        </authorList>
    </citation>
    <scope>NUCLEOTIDE SEQUENCE [LARGE SCALE GENOMIC DNA]</scope>
    <source>
        <strain evidence="3 4">D20</strain>
    </source>
</reference>
<accession>A0A2T4IJB8</accession>
<dbReference type="OrthoDB" id="8708738at2"/>
<dbReference type="AlphaFoldDB" id="A0A2T4IJB8"/>
<name>A0A2T4IJB8_9RHOO</name>
<feature type="domain" description="Ice-binding protein C-terminal" evidence="2">
    <location>
        <begin position="44"/>
        <end position="69"/>
    </location>
</feature>
<proteinExistence type="predicted"/>
<dbReference type="NCBIfam" id="NF035944">
    <property type="entry name" value="PEPxxWA-CTERM"/>
    <property type="match status" value="1"/>
</dbReference>
<protein>
    <recommendedName>
        <fullName evidence="2">Ice-binding protein C-terminal domain-containing protein</fullName>
    </recommendedName>
</protein>
<dbReference type="Proteomes" id="UP000241193">
    <property type="component" value="Unassembled WGS sequence"/>
</dbReference>
<dbReference type="InterPro" id="IPR013424">
    <property type="entry name" value="Ice-binding_C"/>
</dbReference>
<keyword evidence="1" id="KW-1133">Transmembrane helix</keyword>
<sequence>MSSVCSLTASCDLLADGSHTFSLGFTPLQGTLSSANGYSYLAAPVPEPGTYAMLLAGLGVIGAVARRRREQTQG</sequence>
<dbReference type="NCBIfam" id="TIGR02595">
    <property type="entry name" value="PEP_CTERM"/>
    <property type="match status" value="1"/>
</dbReference>
<dbReference type="EMBL" id="PZKC01000001">
    <property type="protein sequence ID" value="PTD97868.1"/>
    <property type="molecule type" value="Genomic_DNA"/>
</dbReference>
<comment type="caution">
    <text evidence="3">The sequence shown here is derived from an EMBL/GenBank/DDBJ whole genome shotgun (WGS) entry which is preliminary data.</text>
</comment>
<evidence type="ECO:0000259" key="2">
    <source>
        <dbReference type="Pfam" id="PF07589"/>
    </source>
</evidence>
<organism evidence="3 4">
    <name type="scientific">Pseudothauera lacus</name>
    <dbReference type="NCBI Taxonomy" id="2136175"/>
    <lineage>
        <taxon>Bacteria</taxon>
        <taxon>Pseudomonadati</taxon>
        <taxon>Pseudomonadota</taxon>
        <taxon>Betaproteobacteria</taxon>
        <taxon>Rhodocyclales</taxon>
        <taxon>Zoogloeaceae</taxon>
        <taxon>Pseudothauera</taxon>
    </lineage>
</organism>